<protein>
    <submittedName>
        <fullName evidence="2">Isochorismatase family protein</fullName>
    </submittedName>
</protein>
<gene>
    <name evidence="2" type="ORF">STSP2_02940</name>
</gene>
<proteinExistence type="predicted"/>
<dbReference type="InterPro" id="IPR050993">
    <property type="entry name" value="Isochorismatase_domain"/>
</dbReference>
<evidence type="ECO:0000313" key="3">
    <source>
        <dbReference type="Proteomes" id="UP000189674"/>
    </source>
</evidence>
<evidence type="ECO:0000259" key="1">
    <source>
        <dbReference type="Pfam" id="PF00857"/>
    </source>
</evidence>
<sequence>MLGADDTCLVIVDVQEKLTAVMHERERLVRNLAILAEAAGLLRLPTVYCEQYPRALGRTVEELRGHLDAEEAVEKMAFSCMAEPEFVERLAATECRNVLLAGIEAHICVCQTAVDLLEKGYNVHLVTDAVSSRTAENRDIAIRRMESEGAVLSTTEMALFELLGTAEHEQFKRIAGLIK</sequence>
<dbReference type="PANTHER" id="PTHR14119">
    <property type="entry name" value="HYDROLASE"/>
    <property type="match status" value="1"/>
</dbReference>
<evidence type="ECO:0000313" key="2">
    <source>
        <dbReference type="EMBL" id="AQT69743.1"/>
    </source>
</evidence>
<dbReference type="InterPro" id="IPR036380">
    <property type="entry name" value="Isochorismatase-like_sf"/>
</dbReference>
<accession>A0A1U9NPA1</accession>
<dbReference type="Gene3D" id="3.40.50.850">
    <property type="entry name" value="Isochorismatase-like"/>
    <property type="match status" value="1"/>
</dbReference>
<dbReference type="OrthoDB" id="9789777at2"/>
<dbReference type="EMBL" id="CP019791">
    <property type="protein sequence ID" value="AQT69743.1"/>
    <property type="molecule type" value="Genomic_DNA"/>
</dbReference>
<dbReference type="CDD" id="cd01012">
    <property type="entry name" value="YcaC_related"/>
    <property type="match status" value="1"/>
</dbReference>
<keyword evidence="3" id="KW-1185">Reference proteome</keyword>
<name>A0A1U9NPA1_9BACT</name>
<dbReference type="STRING" id="1936003.STSP2_02940"/>
<feature type="domain" description="Isochorismatase-like" evidence="1">
    <location>
        <begin position="7"/>
        <end position="156"/>
    </location>
</feature>
<dbReference type="AlphaFoldDB" id="A0A1U9NPA1"/>
<organism evidence="2 3">
    <name type="scientific">Anaerohalosphaera lusitana</name>
    <dbReference type="NCBI Taxonomy" id="1936003"/>
    <lineage>
        <taxon>Bacteria</taxon>
        <taxon>Pseudomonadati</taxon>
        <taxon>Planctomycetota</taxon>
        <taxon>Phycisphaerae</taxon>
        <taxon>Sedimentisphaerales</taxon>
        <taxon>Anaerohalosphaeraceae</taxon>
        <taxon>Anaerohalosphaera</taxon>
    </lineage>
</organism>
<dbReference type="Pfam" id="PF00857">
    <property type="entry name" value="Isochorismatase"/>
    <property type="match status" value="1"/>
</dbReference>
<dbReference type="SUPFAM" id="SSF52499">
    <property type="entry name" value="Isochorismatase-like hydrolases"/>
    <property type="match status" value="1"/>
</dbReference>
<dbReference type="InterPro" id="IPR000868">
    <property type="entry name" value="Isochorismatase-like_dom"/>
</dbReference>
<dbReference type="PANTHER" id="PTHR14119:SF3">
    <property type="entry name" value="ISOCHORISMATASE DOMAIN-CONTAINING PROTEIN 2"/>
    <property type="match status" value="1"/>
</dbReference>
<reference evidence="3" key="1">
    <citation type="submission" date="2017-02" db="EMBL/GenBank/DDBJ databases">
        <title>Comparative genomics and description of representatives of a novel lineage of planctomycetes thriving in anoxic sediments.</title>
        <authorList>
            <person name="Spring S."/>
            <person name="Bunk B."/>
            <person name="Sproer C."/>
        </authorList>
    </citation>
    <scope>NUCLEOTIDE SEQUENCE [LARGE SCALE GENOMIC DNA]</scope>
    <source>
        <strain evidence="3">ST-NAGAB-D1</strain>
    </source>
</reference>
<dbReference type="KEGG" id="alus:STSP2_02940"/>
<dbReference type="Proteomes" id="UP000189674">
    <property type="component" value="Chromosome"/>
</dbReference>